<dbReference type="Pfam" id="PF24517">
    <property type="entry name" value="CBM96"/>
    <property type="match status" value="1"/>
</dbReference>
<evidence type="ECO:0000313" key="7">
    <source>
        <dbReference type="EMBL" id="WOO40095.1"/>
    </source>
</evidence>
<dbReference type="Pfam" id="PF00722">
    <property type="entry name" value="Glyco_hydro_16"/>
    <property type="match status" value="1"/>
</dbReference>
<dbReference type="AlphaFoldDB" id="A0AAQ3QUM6"/>
<dbReference type="Gene3D" id="2.60.120.200">
    <property type="match status" value="2"/>
</dbReference>
<organism evidence="7 8">
    <name type="scientific">Rubellicoccus peritrichatus</name>
    <dbReference type="NCBI Taxonomy" id="3080537"/>
    <lineage>
        <taxon>Bacteria</taxon>
        <taxon>Pseudomonadati</taxon>
        <taxon>Verrucomicrobiota</taxon>
        <taxon>Opitutia</taxon>
        <taxon>Puniceicoccales</taxon>
        <taxon>Cerasicoccaceae</taxon>
        <taxon>Rubellicoccus</taxon>
    </lineage>
</organism>
<evidence type="ECO:0000256" key="2">
    <source>
        <dbReference type="ARBA" id="ARBA00006865"/>
    </source>
</evidence>
<evidence type="ECO:0000259" key="6">
    <source>
        <dbReference type="PROSITE" id="PS51762"/>
    </source>
</evidence>
<dbReference type="PANTHER" id="PTHR10963:SF55">
    <property type="entry name" value="GLYCOSIDE HYDROLASE FAMILY 16 PROTEIN"/>
    <property type="match status" value="1"/>
</dbReference>
<protein>
    <submittedName>
        <fullName evidence="7">Family 16 glycosylhydrolase</fullName>
    </submittedName>
</protein>
<dbReference type="EMBL" id="CP136920">
    <property type="protein sequence ID" value="WOO40095.1"/>
    <property type="molecule type" value="Genomic_DNA"/>
</dbReference>
<keyword evidence="8" id="KW-1185">Reference proteome</keyword>
<dbReference type="RefSeq" id="WP_317832201.1">
    <property type="nucleotide sequence ID" value="NZ_CP136920.1"/>
</dbReference>
<sequence length="593" mass="65580">MFRSLLNFLFLCCGILAAAPPPGSWELVFEEEFSSNELDGAVWKLGLADAGIEGVGGTTPESISLAEGVLTITALNESAVFCSKEFPFSTAEISTFLRYNQKYGYFEARMRWDTETGMWPAFWLMPQRNQHGIQEYYNRSYLKFDISEVDKQPIESAKLRLKVIAVGNDAKQPNNIQAFAVTDDSWSEDTLTWNNQPLWNPLYLDQKFGYDAEPASYVELDVTDFVNAELAGDGIISIALADEFRRARGQFFHSKEATNAEDQPQLVLDGVVLHPTDDAMVIWGKNADKNTGKSKELRVRTHYHNATDDTANGGMEIDIMETLGVWGPTVASHALHWDGYGSDHKAAGWGPVPVGKTDEFHDYGVYWAPGLIEFYIDGVKTGSYASDRVMNTPAYLILSLQLGGWDGNRPTEAIDGNKLDVDYVRAWSGTKIANVPSRTTQASNGVVSFGKDYTVYGGKGNAGSQIGVADDGSSFSISRNGWMKFPLDYTVTPDTILEFSVKSSSLGEILGIGLDEDDDSANAKRVFQLAGSQTWKDAWQDFNDYPGEAEVKKYTIPVGEYYTGPMSQLVITADNDTTKKIYALFGAVRVYEK</sequence>
<dbReference type="Proteomes" id="UP001304300">
    <property type="component" value="Chromosome"/>
</dbReference>
<feature type="signal peptide" evidence="5">
    <location>
        <begin position="1"/>
        <end position="18"/>
    </location>
</feature>
<evidence type="ECO:0000256" key="4">
    <source>
        <dbReference type="ARBA" id="ARBA00022729"/>
    </source>
</evidence>
<evidence type="ECO:0000256" key="5">
    <source>
        <dbReference type="SAM" id="SignalP"/>
    </source>
</evidence>
<feature type="chain" id="PRO_5042909923" evidence="5">
    <location>
        <begin position="19"/>
        <end position="593"/>
    </location>
</feature>
<keyword evidence="3" id="KW-0964">Secreted</keyword>
<reference evidence="7 8" key="1">
    <citation type="submission" date="2023-10" db="EMBL/GenBank/DDBJ databases">
        <title>Rubellicoccus peritrichatus gen. nov., sp. nov., isolated from an algae of coral reef tank.</title>
        <authorList>
            <person name="Luo J."/>
        </authorList>
    </citation>
    <scope>NUCLEOTIDE SEQUENCE [LARGE SCALE GENOMIC DNA]</scope>
    <source>
        <strain evidence="7 8">CR14</strain>
    </source>
</reference>
<proteinExistence type="inferred from homology"/>
<keyword evidence="4 5" id="KW-0732">Signal</keyword>
<feature type="domain" description="GH16" evidence="6">
    <location>
        <begin position="191"/>
        <end position="432"/>
    </location>
</feature>
<dbReference type="InterPro" id="IPR055372">
    <property type="entry name" value="CBM96"/>
</dbReference>
<dbReference type="NCBIfam" id="NF033679">
    <property type="entry name" value="DNRLRE_dom"/>
    <property type="match status" value="1"/>
</dbReference>
<name>A0AAQ3QUM6_9BACT</name>
<accession>A0AAQ3QUM6</accession>
<dbReference type="PROSITE" id="PS51762">
    <property type="entry name" value="GH16_2"/>
    <property type="match status" value="1"/>
</dbReference>
<dbReference type="PANTHER" id="PTHR10963">
    <property type="entry name" value="GLYCOSYL HYDROLASE-RELATED"/>
    <property type="match status" value="1"/>
</dbReference>
<gene>
    <name evidence="7" type="ORF">RZN69_15850</name>
</gene>
<dbReference type="InterPro" id="IPR000757">
    <property type="entry name" value="Beta-glucanase-like"/>
</dbReference>
<dbReference type="GO" id="GO:0005975">
    <property type="term" value="P:carbohydrate metabolic process"/>
    <property type="evidence" value="ECO:0007669"/>
    <property type="project" value="InterPro"/>
</dbReference>
<dbReference type="InterPro" id="IPR050546">
    <property type="entry name" value="Glycosyl_Hydrlase_16"/>
</dbReference>
<evidence type="ECO:0000313" key="8">
    <source>
        <dbReference type="Proteomes" id="UP001304300"/>
    </source>
</evidence>
<dbReference type="CDD" id="cd08023">
    <property type="entry name" value="GH16_laminarinase_like"/>
    <property type="match status" value="1"/>
</dbReference>
<comment type="subcellular location">
    <subcellularLocation>
        <location evidence="1">Secreted</location>
    </subcellularLocation>
</comment>
<evidence type="ECO:0000256" key="1">
    <source>
        <dbReference type="ARBA" id="ARBA00004613"/>
    </source>
</evidence>
<dbReference type="KEGG" id="puo:RZN69_15850"/>
<comment type="similarity">
    <text evidence="2">Belongs to the glycosyl hydrolase 16 family.</text>
</comment>
<dbReference type="SUPFAM" id="SSF49899">
    <property type="entry name" value="Concanavalin A-like lectins/glucanases"/>
    <property type="match status" value="1"/>
</dbReference>
<dbReference type="GO" id="GO:0005576">
    <property type="term" value="C:extracellular region"/>
    <property type="evidence" value="ECO:0007669"/>
    <property type="project" value="UniProtKB-SubCell"/>
</dbReference>
<evidence type="ECO:0000256" key="3">
    <source>
        <dbReference type="ARBA" id="ARBA00022525"/>
    </source>
</evidence>
<dbReference type="InterPro" id="IPR013320">
    <property type="entry name" value="ConA-like_dom_sf"/>
</dbReference>
<dbReference type="GO" id="GO:0004553">
    <property type="term" value="F:hydrolase activity, hydrolyzing O-glycosyl compounds"/>
    <property type="evidence" value="ECO:0007669"/>
    <property type="project" value="InterPro"/>
</dbReference>